<gene>
    <name evidence="1" type="ORF">DB30_07598</name>
</gene>
<dbReference type="AlphaFoldDB" id="A0A0C2D0U5"/>
<sequence>MLDWPGMLGMADNAEQWARLREAIELSEGFALLFVVVASLEAETLAVEGLGELAAEHDRDPILLDARADGAEAPVHRLSSELGPRPLAVLRTHASLSRDREAFERCCVQLNGRRDQIVGQLAGPLVIVTRVDALRTLSDIAPDLFSVHAAQFHLSSAYDAGHPDWLLLPHEAFGLLGVGESFGGVTIEGMPNYLEAIPEVPRPLLGRAAEVGRLCAAMARSPGRIRVWGARGIGKSAVVAAAVSDLGGHYERVLWFHGWAAHTRSGILGAIVRALDVRGRCPADPVDIEARYLELSRAARVLIVVELTGEPDPDFAELPAPAAGSLLIEEAATASASADVAVEIGPLSAEHARALWARWTDSPVSPLLVELTDGRPGMIELAARVSEAHPKFRDQFARSKESWGSCEEILHQVRMPRRSTIGSWSYFAPAIPRRFLIEDLAKLESQGILSLDSQAARFVGRPDGLFDYFGREVLLVALARTTPPLSPAELEFVRRGLRLYSREWDSEDDPDFEFDPRIYWTGDWRAAPEALAQQALEALPVDERASFAAALAEVRDADEAFTWIRRAIVAAISSGQLGRAQRLLSNAAETMASETLDPIWLLDTELILALMPPAPLDDAGVAKLLFERETEFARAHPDAAMLARVRHGWSDRSDHEPPQIRVFGDALSQDPGPDLDAHVAEVTLRFDTLAKQTAHPELYAHFVHAHLCILELRRARWAEARRHLERVIDSAQTWGLAYPLLRAHLLAHEFALATGDLEPTTQNLDVSLARCDQLLGPLHPGTLAALTLGLRIREGLGQIDAARTLAEDCRRRLRYGSPQQAVLASLFEFYSEHGPPEVAASLRARMA</sequence>
<evidence type="ECO:0000313" key="1">
    <source>
        <dbReference type="EMBL" id="KIG13752.1"/>
    </source>
</evidence>
<accession>A0A0C2D0U5</accession>
<evidence type="ECO:0000313" key="2">
    <source>
        <dbReference type="Proteomes" id="UP000031599"/>
    </source>
</evidence>
<dbReference type="Proteomes" id="UP000031599">
    <property type="component" value="Unassembled WGS sequence"/>
</dbReference>
<dbReference type="EMBL" id="JMCC02000089">
    <property type="protein sequence ID" value="KIG13752.1"/>
    <property type="molecule type" value="Genomic_DNA"/>
</dbReference>
<dbReference type="InterPro" id="IPR027417">
    <property type="entry name" value="P-loop_NTPase"/>
</dbReference>
<reference evidence="1 2" key="1">
    <citation type="submission" date="2014-12" db="EMBL/GenBank/DDBJ databases">
        <title>Genome assembly of Enhygromyxa salina DSM 15201.</title>
        <authorList>
            <person name="Sharma G."/>
            <person name="Subramanian S."/>
        </authorList>
    </citation>
    <scope>NUCLEOTIDE SEQUENCE [LARGE SCALE GENOMIC DNA]</scope>
    <source>
        <strain evidence="1 2">DSM 15201</strain>
    </source>
</reference>
<protein>
    <submittedName>
        <fullName evidence="1">Uncharacterized protein</fullName>
    </submittedName>
</protein>
<dbReference type="SUPFAM" id="SSF52540">
    <property type="entry name" value="P-loop containing nucleoside triphosphate hydrolases"/>
    <property type="match status" value="1"/>
</dbReference>
<name>A0A0C2D0U5_9BACT</name>
<comment type="caution">
    <text evidence="1">The sequence shown here is derived from an EMBL/GenBank/DDBJ whole genome shotgun (WGS) entry which is preliminary data.</text>
</comment>
<dbReference type="Gene3D" id="3.40.50.300">
    <property type="entry name" value="P-loop containing nucleotide triphosphate hydrolases"/>
    <property type="match status" value="1"/>
</dbReference>
<proteinExistence type="predicted"/>
<organism evidence="1 2">
    <name type="scientific">Enhygromyxa salina</name>
    <dbReference type="NCBI Taxonomy" id="215803"/>
    <lineage>
        <taxon>Bacteria</taxon>
        <taxon>Pseudomonadati</taxon>
        <taxon>Myxococcota</taxon>
        <taxon>Polyangia</taxon>
        <taxon>Nannocystales</taxon>
        <taxon>Nannocystaceae</taxon>
        <taxon>Enhygromyxa</taxon>
    </lineage>
</organism>